<evidence type="ECO:0000259" key="10">
    <source>
        <dbReference type="PROSITE" id="PS50893"/>
    </source>
</evidence>
<comment type="caution">
    <text evidence="12">The sequence shown here is derived from an EMBL/GenBank/DDBJ whole genome shotgun (WGS) entry which is preliminary data.</text>
</comment>
<evidence type="ECO:0000256" key="9">
    <source>
        <dbReference type="SAM" id="Phobius"/>
    </source>
</evidence>
<dbReference type="GO" id="GO:0016887">
    <property type="term" value="F:ATP hydrolysis activity"/>
    <property type="evidence" value="ECO:0007669"/>
    <property type="project" value="InterPro"/>
</dbReference>
<comment type="subcellular location">
    <subcellularLocation>
        <location evidence="1">Cell membrane</location>
        <topology evidence="1">Multi-pass membrane protein</topology>
    </subcellularLocation>
</comment>
<evidence type="ECO:0000259" key="11">
    <source>
        <dbReference type="PROSITE" id="PS50929"/>
    </source>
</evidence>
<name>A0A917ABR6_9RHOB</name>
<evidence type="ECO:0000256" key="1">
    <source>
        <dbReference type="ARBA" id="ARBA00004651"/>
    </source>
</evidence>
<keyword evidence="7 9" id="KW-1133">Transmembrane helix</keyword>
<feature type="transmembrane region" description="Helical" evidence="9">
    <location>
        <begin position="265"/>
        <end position="283"/>
    </location>
</feature>
<evidence type="ECO:0000256" key="6">
    <source>
        <dbReference type="ARBA" id="ARBA00022840"/>
    </source>
</evidence>
<dbReference type="AlphaFoldDB" id="A0A917ABR6"/>
<evidence type="ECO:0000256" key="3">
    <source>
        <dbReference type="ARBA" id="ARBA00022475"/>
    </source>
</evidence>
<dbReference type="SUPFAM" id="SSF52540">
    <property type="entry name" value="P-loop containing nucleoside triphosphate hydrolases"/>
    <property type="match status" value="1"/>
</dbReference>
<reference evidence="12" key="2">
    <citation type="submission" date="2020-09" db="EMBL/GenBank/DDBJ databases">
        <authorList>
            <person name="Sun Q."/>
            <person name="Zhou Y."/>
        </authorList>
    </citation>
    <scope>NUCLEOTIDE SEQUENCE</scope>
    <source>
        <strain evidence="12">CGMCC 1.16012</strain>
    </source>
</reference>
<dbReference type="Gene3D" id="3.40.50.300">
    <property type="entry name" value="P-loop containing nucleotide triphosphate hydrolases"/>
    <property type="match status" value="1"/>
</dbReference>
<feature type="transmembrane region" description="Helical" evidence="9">
    <location>
        <begin position="157"/>
        <end position="174"/>
    </location>
</feature>
<evidence type="ECO:0000313" key="13">
    <source>
        <dbReference type="Proteomes" id="UP000606730"/>
    </source>
</evidence>
<evidence type="ECO:0000256" key="4">
    <source>
        <dbReference type="ARBA" id="ARBA00022692"/>
    </source>
</evidence>
<keyword evidence="3" id="KW-1003">Cell membrane</keyword>
<dbReference type="PROSITE" id="PS50929">
    <property type="entry name" value="ABC_TM1F"/>
    <property type="match status" value="1"/>
</dbReference>
<feature type="transmembrane region" description="Helical" evidence="9">
    <location>
        <begin position="74"/>
        <end position="92"/>
    </location>
</feature>
<feature type="domain" description="ABC transporter" evidence="10">
    <location>
        <begin position="360"/>
        <end position="599"/>
    </location>
</feature>
<sequence length="600" mass="65858">MKTLLSALSLIDRRERRQIIPMCILVLVVAAFELLSVLAIVPFLGVLGNLRNGEFSPFVEKVLSYLGLQSPEEALITFGGFFVALLVVAALARSFGAYALNRFVQTLWCNLATRLLETYLRQPYAFFLDRNSSDLSKRILTECQVVMQNVFVPAARILEFGAVFLAMVALIIATEPLVAATMAGTIIVTYLLLFSLVKGFVRRIGELRVQESQRTFRATSDAFGAIKEIKLRRQERNSLDRFAEPANALAQYTTLFVVAGRLPKYAVELVAIGGLMVFVVFTLKNGGEGAEDVRTLQLVGLYALAGYRMLPALQAIYEAATQLRFAGPAVEELLDDLQQRDELPEVASSGRTMNPLRGTLILDQVSFQYPGDTTRGGLHDISVRVEPGQSVGVVGTTGAGKTTLVDIMLGLLKPTTGKVFINETELSENSVERWQSQIAYVPQDIFLFDTTVAENIAMGQARDAIDLERVKSSARAAQIAEFIETELPAGYETFVGEKGARLSGGQRQRIGLARALYLQPCTLILDEATNALDTATENKVLDMIATLGEGTTVIQIAHRLSTIRRCDQVIVLDQGRLVGQGTYDELKQTNDVFQNLLANN</sequence>
<evidence type="ECO:0000256" key="8">
    <source>
        <dbReference type="ARBA" id="ARBA00023136"/>
    </source>
</evidence>
<dbReference type="InterPro" id="IPR036640">
    <property type="entry name" value="ABC1_TM_sf"/>
</dbReference>
<dbReference type="GO" id="GO:0005524">
    <property type="term" value="F:ATP binding"/>
    <property type="evidence" value="ECO:0007669"/>
    <property type="project" value="UniProtKB-KW"/>
</dbReference>
<reference evidence="12" key="1">
    <citation type="journal article" date="2014" name="Int. J. Syst. Evol. Microbiol.">
        <title>Complete genome sequence of Corynebacterium casei LMG S-19264T (=DSM 44701T), isolated from a smear-ripened cheese.</title>
        <authorList>
            <consortium name="US DOE Joint Genome Institute (JGI-PGF)"/>
            <person name="Walter F."/>
            <person name="Albersmeier A."/>
            <person name="Kalinowski J."/>
            <person name="Ruckert C."/>
        </authorList>
    </citation>
    <scope>NUCLEOTIDE SEQUENCE</scope>
    <source>
        <strain evidence="12">CGMCC 1.16012</strain>
    </source>
</reference>
<dbReference type="InterPro" id="IPR017871">
    <property type="entry name" value="ABC_transporter-like_CS"/>
</dbReference>
<dbReference type="RefSeq" id="WP_095596661.1">
    <property type="nucleotide sequence ID" value="NZ_BMKN01000001.1"/>
</dbReference>
<keyword evidence="2" id="KW-0813">Transport</keyword>
<dbReference type="InterPro" id="IPR027417">
    <property type="entry name" value="P-loop_NTPase"/>
</dbReference>
<keyword evidence="6 12" id="KW-0067">ATP-binding</keyword>
<dbReference type="Proteomes" id="UP000606730">
    <property type="component" value="Unassembled WGS sequence"/>
</dbReference>
<dbReference type="PANTHER" id="PTHR24221:SF654">
    <property type="entry name" value="ATP-BINDING CASSETTE SUB-FAMILY B MEMBER 6"/>
    <property type="match status" value="1"/>
</dbReference>
<evidence type="ECO:0000256" key="7">
    <source>
        <dbReference type="ARBA" id="ARBA00022989"/>
    </source>
</evidence>
<dbReference type="SUPFAM" id="SSF90123">
    <property type="entry name" value="ABC transporter transmembrane region"/>
    <property type="match status" value="1"/>
</dbReference>
<feature type="transmembrane region" description="Helical" evidence="9">
    <location>
        <begin position="20"/>
        <end position="47"/>
    </location>
</feature>
<dbReference type="EMBL" id="BMKN01000001">
    <property type="protein sequence ID" value="GGE39606.1"/>
    <property type="molecule type" value="Genomic_DNA"/>
</dbReference>
<feature type="domain" description="ABC transmembrane type-1" evidence="11">
    <location>
        <begin position="22"/>
        <end position="281"/>
    </location>
</feature>
<dbReference type="SMART" id="SM00382">
    <property type="entry name" value="AAA"/>
    <property type="match status" value="1"/>
</dbReference>
<dbReference type="InterPro" id="IPR003593">
    <property type="entry name" value="AAA+_ATPase"/>
</dbReference>
<dbReference type="GO" id="GO:0140359">
    <property type="term" value="F:ABC-type transporter activity"/>
    <property type="evidence" value="ECO:0007669"/>
    <property type="project" value="InterPro"/>
</dbReference>
<organism evidence="12 13">
    <name type="scientific">Actibacterium pelagium</name>
    <dbReference type="NCBI Taxonomy" id="2029103"/>
    <lineage>
        <taxon>Bacteria</taxon>
        <taxon>Pseudomonadati</taxon>
        <taxon>Pseudomonadota</taxon>
        <taxon>Alphaproteobacteria</taxon>
        <taxon>Rhodobacterales</taxon>
        <taxon>Roseobacteraceae</taxon>
        <taxon>Actibacterium</taxon>
    </lineage>
</organism>
<protein>
    <submittedName>
        <fullName evidence="12">ABC transporter ATP-binding protein</fullName>
    </submittedName>
</protein>
<dbReference type="InterPro" id="IPR039421">
    <property type="entry name" value="Type_1_exporter"/>
</dbReference>
<dbReference type="Pfam" id="PF00664">
    <property type="entry name" value="ABC_membrane"/>
    <property type="match status" value="1"/>
</dbReference>
<evidence type="ECO:0000256" key="2">
    <source>
        <dbReference type="ARBA" id="ARBA00022448"/>
    </source>
</evidence>
<dbReference type="PROSITE" id="PS00211">
    <property type="entry name" value="ABC_TRANSPORTER_1"/>
    <property type="match status" value="1"/>
</dbReference>
<dbReference type="Pfam" id="PF00005">
    <property type="entry name" value="ABC_tran"/>
    <property type="match status" value="1"/>
</dbReference>
<dbReference type="InterPro" id="IPR003439">
    <property type="entry name" value="ABC_transporter-like_ATP-bd"/>
</dbReference>
<proteinExistence type="predicted"/>
<evidence type="ECO:0000313" key="12">
    <source>
        <dbReference type="EMBL" id="GGE39606.1"/>
    </source>
</evidence>
<dbReference type="OrthoDB" id="9808328at2"/>
<dbReference type="GO" id="GO:0034040">
    <property type="term" value="F:ATPase-coupled lipid transmembrane transporter activity"/>
    <property type="evidence" value="ECO:0007669"/>
    <property type="project" value="TreeGrafter"/>
</dbReference>
<gene>
    <name evidence="12" type="ORF">GCM10011517_04140</name>
</gene>
<feature type="transmembrane region" description="Helical" evidence="9">
    <location>
        <begin position="180"/>
        <end position="201"/>
    </location>
</feature>
<dbReference type="PROSITE" id="PS50893">
    <property type="entry name" value="ABC_TRANSPORTER_2"/>
    <property type="match status" value="1"/>
</dbReference>
<evidence type="ECO:0000256" key="5">
    <source>
        <dbReference type="ARBA" id="ARBA00022741"/>
    </source>
</evidence>
<dbReference type="GO" id="GO:0005886">
    <property type="term" value="C:plasma membrane"/>
    <property type="evidence" value="ECO:0007669"/>
    <property type="project" value="UniProtKB-SubCell"/>
</dbReference>
<dbReference type="FunFam" id="3.40.50.300:FF:000221">
    <property type="entry name" value="Multidrug ABC transporter ATP-binding protein"/>
    <property type="match status" value="1"/>
</dbReference>
<keyword evidence="4 9" id="KW-0812">Transmembrane</keyword>
<keyword evidence="8 9" id="KW-0472">Membrane</keyword>
<keyword evidence="5" id="KW-0547">Nucleotide-binding</keyword>
<dbReference type="Gene3D" id="1.20.1560.10">
    <property type="entry name" value="ABC transporter type 1, transmembrane domain"/>
    <property type="match status" value="1"/>
</dbReference>
<accession>A0A917ABR6</accession>
<keyword evidence="13" id="KW-1185">Reference proteome</keyword>
<dbReference type="InterPro" id="IPR011527">
    <property type="entry name" value="ABC1_TM_dom"/>
</dbReference>
<dbReference type="PANTHER" id="PTHR24221">
    <property type="entry name" value="ATP-BINDING CASSETTE SUB-FAMILY B"/>
    <property type="match status" value="1"/>
</dbReference>